<organism evidence="1 2">
    <name type="scientific">Nephila pilipes</name>
    <name type="common">Giant wood spider</name>
    <name type="synonym">Nephila maculata</name>
    <dbReference type="NCBI Taxonomy" id="299642"/>
    <lineage>
        <taxon>Eukaryota</taxon>
        <taxon>Metazoa</taxon>
        <taxon>Ecdysozoa</taxon>
        <taxon>Arthropoda</taxon>
        <taxon>Chelicerata</taxon>
        <taxon>Arachnida</taxon>
        <taxon>Araneae</taxon>
        <taxon>Araneomorphae</taxon>
        <taxon>Entelegynae</taxon>
        <taxon>Araneoidea</taxon>
        <taxon>Nephilidae</taxon>
        <taxon>Nephila</taxon>
    </lineage>
</organism>
<keyword evidence="2" id="KW-1185">Reference proteome</keyword>
<comment type="caution">
    <text evidence="1">The sequence shown here is derived from an EMBL/GenBank/DDBJ whole genome shotgun (WGS) entry which is preliminary data.</text>
</comment>
<protein>
    <submittedName>
        <fullName evidence="1">Uncharacterized protein</fullName>
    </submittedName>
</protein>
<dbReference type="EMBL" id="BMAW01076655">
    <property type="protein sequence ID" value="GFU02497.1"/>
    <property type="molecule type" value="Genomic_DNA"/>
</dbReference>
<dbReference type="AlphaFoldDB" id="A0A8X6Q243"/>
<proteinExistence type="predicted"/>
<dbReference type="OrthoDB" id="9979538at2759"/>
<sequence length="101" mass="11819">MKKESTIVTLHKFQLQKNVKNGKGPWRALESVLWFEETEYRERSRRPSVGQTRVAAEMETLESESAIGTSISREDGRRMGLEPFLIRNIHHEVFNQCPYKL</sequence>
<evidence type="ECO:0000313" key="1">
    <source>
        <dbReference type="EMBL" id="GFU02497.1"/>
    </source>
</evidence>
<dbReference type="Proteomes" id="UP000887013">
    <property type="component" value="Unassembled WGS sequence"/>
</dbReference>
<gene>
    <name evidence="1" type="ORF">NPIL_584301</name>
</gene>
<reference evidence="1" key="1">
    <citation type="submission" date="2020-08" db="EMBL/GenBank/DDBJ databases">
        <title>Multicomponent nature underlies the extraordinary mechanical properties of spider dragline silk.</title>
        <authorList>
            <person name="Kono N."/>
            <person name="Nakamura H."/>
            <person name="Mori M."/>
            <person name="Yoshida Y."/>
            <person name="Ohtoshi R."/>
            <person name="Malay A.D."/>
            <person name="Moran D.A.P."/>
            <person name="Tomita M."/>
            <person name="Numata K."/>
            <person name="Arakawa K."/>
        </authorList>
    </citation>
    <scope>NUCLEOTIDE SEQUENCE</scope>
</reference>
<evidence type="ECO:0000313" key="2">
    <source>
        <dbReference type="Proteomes" id="UP000887013"/>
    </source>
</evidence>
<name>A0A8X6Q243_NEPPI</name>
<accession>A0A8X6Q243</accession>